<name>A0ABU0M3I3_9HYPH</name>
<dbReference type="PANTHER" id="PTHR36698">
    <property type="entry name" value="BLL5892 PROTEIN"/>
    <property type="match status" value="1"/>
</dbReference>
<keyword evidence="1" id="KW-0812">Transmembrane</keyword>
<comment type="caution">
    <text evidence="3">The sequence shown here is derived from an EMBL/GenBank/DDBJ whole genome shotgun (WGS) entry which is preliminary data.</text>
</comment>
<evidence type="ECO:0000313" key="3">
    <source>
        <dbReference type="EMBL" id="MDQ0515400.1"/>
    </source>
</evidence>
<sequence length="456" mass="48166">METRANYATIGVFTLAVIVACFAFVYWLARYDESGTRKPLRILIPGSVTGLANGSQVLFNGIRIGDVTTLRINPQDPNQVEAMVSVDPNQPIKSDTKATVGVQGLTGIASIELRGGSANLPSIFDETEIPTLVASGSGLSEILTSAQDLLNKANVTVERLNVILDDAQPSVKTTLANVEKFTGALAQNSDGINDFLANVSALSKQVGALSGDLQGLVGKADRILAAVDPSKIADAINQIDKVVEKLAQSADAFPQIVSNVKDVSEQLGQTLASARQIIDAVQVEAVKSTIQDVATVARRIQGATVDVDKIVADASAAVADARDFVAFARKQQPEVEQIVGSTNQLMGRLNDASAKLDSILGGADAIVNDPDSKNFFKEAAAAAVSIRKVADAFAGRADAISANIADFTGSGLRNIDQLVNQLQRTTTQFNRTLNSVQSNPQGFVFGNPTVKEYNRK</sequence>
<dbReference type="RefSeq" id="WP_266281053.1">
    <property type="nucleotide sequence ID" value="NZ_JAPKNF010000001.1"/>
</dbReference>
<keyword evidence="1" id="KW-0472">Membrane</keyword>
<proteinExistence type="predicted"/>
<accession>A0ABU0M3I3</accession>
<dbReference type="SUPFAM" id="SSF58104">
    <property type="entry name" value="Methyl-accepting chemotaxis protein (MCP) signaling domain"/>
    <property type="match status" value="1"/>
</dbReference>
<evidence type="ECO:0000256" key="1">
    <source>
        <dbReference type="SAM" id="Phobius"/>
    </source>
</evidence>
<reference evidence="3 4" key="1">
    <citation type="submission" date="2023-07" db="EMBL/GenBank/DDBJ databases">
        <title>Genomic Encyclopedia of Type Strains, Phase IV (KMG-IV): sequencing the most valuable type-strain genomes for metagenomic binning, comparative biology and taxonomic classification.</title>
        <authorList>
            <person name="Goeker M."/>
        </authorList>
    </citation>
    <scope>NUCLEOTIDE SEQUENCE [LARGE SCALE GENOMIC DNA]</scope>
    <source>
        <strain evidence="3 4">B1-1</strain>
    </source>
</reference>
<dbReference type="PANTHER" id="PTHR36698:SF2">
    <property type="entry name" value="MCE_MLAD DOMAIN-CONTAINING PROTEIN"/>
    <property type="match status" value="1"/>
</dbReference>
<evidence type="ECO:0000313" key="4">
    <source>
        <dbReference type="Proteomes" id="UP001223743"/>
    </source>
</evidence>
<dbReference type="Gene3D" id="1.10.287.950">
    <property type="entry name" value="Methyl-accepting chemotaxis protein"/>
    <property type="match status" value="1"/>
</dbReference>
<evidence type="ECO:0000259" key="2">
    <source>
        <dbReference type="Pfam" id="PF02470"/>
    </source>
</evidence>
<keyword evidence="4" id="KW-1185">Reference proteome</keyword>
<feature type="domain" description="Mce/MlaD" evidence="2">
    <location>
        <begin position="47"/>
        <end position="115"/>
    </location>
</feature>
<dbReference type="PROSITE" id="PS51257">
    <property type="entry name" value="PROKAR_LIPOPROTEIN"/>
    <property type="match status" value="1"/>
</dbReference>
<organism evidence="3 4">
    <name type="scientific">Kaistia geumhonensis</name>
    <dbReference type="NCBI Taxonomy" id="410839"/>
    <lineage>
        <taxon>Bacteria</taxon>
        <taxon>Pseudomonadati</taxon>
        <taxon>Pseudomonadota</taxon>
        <taxon>Alphaproteobacteria</taxon>
        <taxon>Hyphomicrobiales</taxon>
        <taxon>Kaistiaceae</taxon>
        <taxon>Kaistia</taxon>
    </lineage>
</organism>
<gene>
    <name evidence="3" type="ORF">QO015_001013</name>
</gene>
<dbReference type="EMBL" id="JAUSWJ010000001">
    <property type="protein sequence ID" value="MDQ0515400.1"/>
    <property type="molecule type" value="Genomic_DNA"/>
</dbReference>
<protein>
    <submittedName>
        <fullName evidence="3">Phospholipid/cholesterol/gamma-HCH transport system substrate-binding protein</fullName>
    </submittedName>
</protein>
<dbReference type="InterPro" id="IPR003399">
    <property type="entry name" value="Mce/MlaD"/>
</dbReference>
<feature type="transmembrane region" description="Helical" evidence="1">
    <location>
        <begin position="7"/>
        <end position="29"/>
    </location>
</feature>
<dbReference type="Proteomes" id="UP001223743">
    <property type="component" value="Unassembled WGS sequence"/>
</dbReference>
<keyword evidence="1" id="KW-1133">Transmembrane helix</keyword>
<dbReference type="Pfam" id="PF02470">
    <property type="entry name" value="MlaD"/>
    <property type="match status" value="1"/>
</dbReference>